<keyword evidence="12" id="KW-0472">Membrane</keyword>
<dbReference type="CDD" id="cd00082">
    <property type="entry name" value="HisKA"/>
    <property type="match status" value="1"/>
</dbReference>
<proteinExistence type="predicted"/>
<evidence type="ECO:0000256" key="2">
    <source>
        <dbReference type="ARBA" id="ARBA00012438"/>
    </source>
</evidence>
<feature type="modified residue" description="4-aspartylphosphate" evidence="11">
    <location>
        <position position="675"/>
    </location>
</feature>
<organism evidence="15 16">
    <name type="scientific">Saltatorellus ferox</name>
    <dbReference type="NCBI Taxonomy" id="2528018"/>
    <lineage>
        <taxon>Bacteria</taxon>
        <taxon>Pseudomonadati</taxon>
        <taxon>Planctomycetota</taxon>
        <taxon>Planctomycetia</taxon>
        <taxon>Planctomycetia incertae sedis</taxon>
        <taxon>Saltatorellus</taxon>
    </lineage>
</organism>
<dbReference type="InterPro" id="IPR036097">
    <property type="entry name" value="HisK_dim/P_sf"/>
</dbReference>
<feature type="transmembrane region" description="Helical" evidence="12">
    <location>
        <begin position="170"/>
        <end position="189"/>
    </location>
</feature>
<evidence type="ECO:0000256" key="3">
    <source>
        <dbReference type="ARBA" id="ARBA00022553"/>
    </source>
</evidence>
<dbReference type="InterPro" id="IPR011006">
    <property type="entry name" value="CheY-like_superfamily"/>
</dbReference>
<dbReference type="GO" id="GO:0005524">
    <property type="term" value="F:ATP binding"/>
    <property type="evidence" value="ECO:0007669"/>
    <property type="project" value="UniProtKB-KW"/>
</dbReference>
<evidence type="ECO:0000256" key="1">
    <source>
        <dbReference type="ARBA" id="ARBA00000085"/>
    </source>
</evidence>
<dbReference type="SMART" id="SM00448">
    <property type="entry name" value="REC"/>
    <property type="match status" value="1"/>
</dbReference>
<feature type="domain" description="Response regulatory" evidence="14">
    <location>
        <begin position="626"/>
        <end position="745"/>
    </location>
</feature>
<gene>
    <name evidence="15" type="ORF">Poly30_44900</name>
</gene>
<dbReference type="InterPro" id="IPR003594">
    <property type="entry name" value="HATPase_dom"/>
</dbReference>
<dbReference type="AlphaFoldDB" id="A0A518EXW6"/>
<keyword evidence="4 15" id="KW-0808">Transferase</keyword>
<dbReference type="PRINTS" id="PR00344">
    <property type="entry name" value="BCTRLSENSOR"/>
</dbReference>
<evidence type="ECO:0000256" key="6">
    <source>
        <dbReference type="ARBA" id="ARBA00022777"/>
    </source>
</evidence>
<dbReference type="InterPro" id="IPR004358">
    <property type="entry name" value="Sig_transdc_His_kin-like_C"/>
</dbReference>
<feature type="transmembrane region" description="Helical" evidence="12">
    <location>
        <begin position="67"/>
        <end position="85"/>
    </location>
</feature>
<keyword evidence="12" id="KW-1133">Transmembrane helix</keyword>
<feature type="transmembrane region" description="Helical" evidence="12">
    <location>
        <begin position="35"/>
        <end position="55"/>
    </location>
</feature>
<evidence type="ECO:0000256" key="11">
    <source>
        <dbReference type="PROSITE-ProRule" id="PRU00169"/>
    </source>
</evidence>
<dbReference type="Gene3D" id="3.40.50.2300">
    <property type="match status" value="1"/>
</dbReference>
<evidence type="ECO:0000256" key="4">
    <source>
        <dbReference type="ARBA" id="ARBA00022679"/>
    </source>
</evidence>
<dbReference type="InterPro" id="IPR005467">
    <property type="entry name" value="His_kinase_dom"/>
</dbReference>
<reference evidence="15 16" key="1">
    <citation type="submission" date="2019-02" db="EMBL/GenBank/DDBJ databases">
        <title>Deep-cultivation of Planctomycetes and their phenomic and genomic characterization uncovers novel biology.</title>
        <authorList>
            <person name="Wiegand S."/>
            <person name="Jogler M."/>
            <person name="Boedeker C."/>
            <person name="Pinto D."/>
            <person name="Vollmers J."/>
            <person name="Rivas-Marin E."/>
            <person name="Kohn T."/>
            <person name="Peeters S.H."/>
            <person name="Heuer A."/>
            <person name="Rast P."/>
            <person name="Oberbeckmann S."/>
            <person name="Bunk B."/>
            <person name="Jeske O."/>
            <person name="Meyerdierks A."/>
            <person name="Storesund J.E."/>
            <person name="Kallscheuer N."/>
            <person name="Luecker S."/>
            <person name="Lage O.M."/>
            <person name="Pohl T."/>
            <person name="Merkel B.J."/>
            <person name="Hornburger P."/>
            <person name="Mueller R.-W."/>
            <person name="Bruemmer F."/>
            <person name="Labrenz M."/>
            <person name="Spormann A.M."/>
            <person name="Op den Camp H."/>
            <person name="Overmann J."/>
            <person name="Amann R."/>
            <person name="Jetten M.S.M."/>
            <person name="Mascher T."/>
            <person name="Medema M.H."/>
            <person name="Devos D.P."/>
            <person name="Kaster A.-K."/>
            <person name="Ovreas L."/>
            <person name="Rohde M."/>
            <person name="Galperin M.Y."/>
            <person name="Jogler C."/>
        </authorList>
    </citation>
    <scope>NUCLEOTIDE SEQUENCE [LARGE SCALE GENOMIC DNA]</scope>
    <source>
        <strain evidence="15 16">Poly30</strain>
    </source>
</reference>
<keyword evidence="16" id="KW-1185">Reference proteome</keyword>
<dbReference type="CDD" id="cd17546">
    <property type="entry name" value="REC_hyHK_CKI1_RcsC-like"/>
    <property type="match status" value="1"/>
</dbReference>
<evidence type="ECO:0000259" key="14">
    <source>
        <dbReference type="PROSITE" id="PS50110"/>
    </source>
</evidence>
<dbReference type="Pfam" id="PF02518">
    <property type="entry name" value="HATPase_c"/>
    <property type="match status" value="1"/>
</dbReference>
<keyword evidence="6" id="KW-0418">Kinase</keyword>
<protein>
    <recommendedName>
        <fullName evidence="10">Sensory/regulatory protein RpfC</fullName>
        <ecNumber evidence="2">2.7.13.3</ecNumber>
    </recommendedName>
</protein>
<name>A0A518EXW6_9BACT</name>
<keyword evidence="5" id="KW-0547">Nucleotide-binding</keyword>
<evidence type="ECO:0000256" key="10">
    <source>
        <dbReference type="ARBA" id="ARBA00068150"/>
    </source>
</evidence>
<feature type="transmembrane region" description="Helical" evidence="12">
    <location>
        <begin position="145"/>
        <end position="163"/>
    </location>
</feature>
<evidence type="ECO:0000256" key="8">
    <source>
        <dbReference type="ARBA" id="ARBA00023012"/>
    </source>
</evidence>
<sequence>MDPHSPNDPLDHLTMGQEAARGLQIQRDRRLHRHVIPRMRACALLVIAGLLSLHNSAVFQKPWGPELTWFTVAAAVYSAVSWIILRTRYDSTQRVHLGRFFLQVDLLFAGAVVYASGGANSWLFFFPYMRVADQVTNGARWCTRLVILAALTHITVLVIAAKFGGAEMNGAVETVKVIICTTVAIYIASTTRAGELARRRSQATVLAARDLVKELQEQSDSLASAKLLAEEAAAAKGAFLANMSHELRTPMNGIIGMTELTLGTDLDETQRDYLTTVQSSALSLLEILNDILDFSKIDSGRMELELEPFSLRGCIREALMVTANRGHAKGIDLACVVDHRLPDGIMGDSLRIRQIMVNLIGNAIKFTGEGHVKLKVVPASMYGAPSVRFEIEDTGVGIPADKLVTIFDAFTQAEQSTTRRFGGTGLGLAISRQLTQRMGGSFDVQSTEGAGSTFRFTIPLVTASSPVEDEAECGPVPAESRRGPVLVLEPKRASREALVYLLEGWGVEVAAFASPDEARQAIRAGTNDYMAVISDAEVSPSERVLVDGVLERRGAPPWILLQTAAGHRDGGVAPDRVRSLLAPIVGPELREAFTKATSLAPPCPREALGFGKRKSPAMKRAERPLAILLVEDNLVNQRVAQLLLESWGHTVSIASNGAIALEKIRTRTFDAVLMDMQMPVMDGLEAVTRLRKTEAGSGQPSLHVIAMTANAMRGDEKRCLDVGMNDYVAKPINAAELFSKLELIGTRLAA</sequence>
<dbReference type="SUPFAM" id="SSF47384">
    <property type="entry name" value="Homodimeric domain of signal transducing histidine kinase"/>
    <property type="match status" value="1"/>
</dbReference>
<dbReference type="InterPro" id="IPR003661">
    <property type="entry name" value="HisK_dim/P_dom"/>
</dbReference>
<dbReference type="Pfam" id="PF00512">
    <property type="entry name" value="HisKA"/>
    <property type="match status" value="1"/>
</dbReference>
<evidence type="ECO:0000259" key="13">
    <source>
        <dbReference type="PROSITE" id="PS50109"/>
    </source>
</evidence>
<evidence type="ECO:0000313" key="16">
    <source>
        <dbReference type="Proteomes" id="UP000320390"/>
    </source>
</evidence>
<feature type="transmembrane region" description="Helical" evidence="12">
    <location>
        <begin position="106"/>
        <end position="125"/>
    </location>
</feature>
<dbReference type="SUPFAM" id="SSF55874">
    <property type="entry name" value="ATPase domain of HSP90 chaperone/DNA topoisomerase II/histidine kinase"/>
    <property type="match status" value="1"/>
</dbReference>
<dbReference type="PANTHER" id="PTHR45339">
    <property type="entry name" value="HYBRID SIGNAL TRANSDUCTION HISTIDINE KINASE J"/>
    <property type="match status" value="1"/>
</dbReference>
<dbReference type="CDD" id="cd16922">
    <property type="entry name" value="HATPase_EvgS-ArcB-TorS-like"/>
    <property type="match status" value="1"/>
</dbReference>
<dbReference type="InterPro" id="IPR001789">
    <property type="entry name" value="Sig_transdc_resp-reg_receiver"/>
</dbReference>
<evidence type="ECO:0000313" key="15">
    <source>
        <dbReference type="EMBL" id="QDV08935.1"/>
    </source>
</evidence>
<dbReference type="SMART" id="SM00387">
    <property type="entry name" value="HATPase_c"/>
    <property type="match status" value="1"/>
</dbReference>
<evidence type="ECO:0000256" key="5">
    <source>
        <dbReference type="ARBA" id="ARBA00022741"/>
    </source>
</evidence>
<comment type="catalytic activity">
    <reaction evidence="1">
        <text>ATP + protein L-histidine = ADP + protein N-phospho-L-histidine.</text>
        <dbReference type="EC" id="2.7.13.3"/>
    </reaction>
</comment>
<dbReference type="PROSITE" id="PS50110">
    <property type="entry name" value="RESPONSE_REGULATORY"/>
    <property type="match status" value="1"/>
</dbReference>
<dbReference type="EC" id="2.7.13.3" evidence="2"/>
<dbReference type="GO" id="GO:0000155">
    <property type="term" value="F:phosphorelay sensor kinase activity"/>
    <property type="evidence" value="ECO:0007669"/>
    <property type="project" value="InterPro"/>
</dbReference>
<dbReference type="Pfam" id="PF00072">
    <property type="entry name" value="Response_reg"/>
    <property type="match status" value="1"/>
</dbReference>
<keyword evidence="12" id="KW-0812">Transmembrane</keyword>
<dbReference type="Gene3D" id="1.10.287.130">
    <property type="match status" value="1"/>
</dbReference>
<comment type="subunit">
    <text evidence="9">At low DSF concentrations, interacts with RpfF.</text>
</comment>
<evidence type="ECO:0000256" key="7">
    <source>
        <dbReference type="ARBA" id="ARBA00022840"/>
    </source>
</evidence>
<keyword evidence="8" id="KW-0902">Two-component regulatory system</keyword>
<evidence type="ECO:0000256" key="12">
    <source>
        <dbReference type="SAM" id="Phobius"/>
    </source>
</evidence>
<dbReference type="FunFam" id="3.30.565.10:FF:000010">
    <property type="entry name" value="Sensor histidine kinase RcsC"/>
    <property type="match status" value="1"/>
</dbReference>
<keyword evidence="3 11" id="KW-0597">Phosphoprotein</keyword>
<dbReference type="EMBL" id="CP036434">
    <property type="protein sequence ID" value="QDV08935.1"/>
    <property type="molecule type" value="Genomic_DNA"/>
</dbReference>
<dbReference type="Gene3D" id="3.30.565.10">
    <property type="entry name" value="Histidine kinase-like ATPase, C-terminal domain"/>
    <property type="match status" value="1"/>
</dbReference>
<evidence type="ECO:0000256" key="9">
    <source>
        <dbReference type="ARBA" id="ARBA00064003"/>
    </source>
</evidence>
<dbReference type="FunFam" id="1.10.287.130:FF:000002">
    <property type="entry name" value="Two-component osmosensing histidine kinase"/>
    <property type="match status" value="1"/>
</dbReference>
<dbReference type="PANTHER" id="PTHR45339:SF1">
    <property type="entry name" value="HYBRID SIGNAL TRANSDUCTION HISTIDINE KINASE J"/>
    <property type="match status" value="1"/>
</dbReference>
<dbReference type="PROSITE" id="PS50109">
    <property type="entry name" value="HIS_KIN"/>
    <property type="match status" value="1"/>
</dbReference>
<accession>A0A518EXW6</accession>
<keyword evidence="7" id="KW-0067">ATP-binding</keyword>
<feature type="domain" description="Histidine kinase" evidence="13">
    <location>
        <begin position="242"/>
        <end position="462"/>
    </location>
</feature>
<dbReference type="InterPro" id="IPR036890">
    <property type="entry name" value="HATPase_C_sf"/>
</dbReference>
<dbReference type="Proteomes" id="UP000320390">
    <property type="component" value="Chromosome"/>
</dbReference>
<dbReference type="SMART" id="SM00388">
    <property type="entry name" value="HisKA"/>
    <property type="match status" value="1"/>
</dbReference>
<dbReference type="SUPFAM" id="SSF52172">
    <property type="entry name" value="CheY-like"/>
    <property type="match status" value="1"/>
</dbReference>